<evidence type="ECO:0000256" key="17">
    <source>
        <dbReference type="ARBA" id="ARBA00036239"/>
    </source>
</evidence>
<dbReference type="PROSITE" id="PS00236">
    <property type="entry name" value="NEUROTR_ION_CHANNEL"/>
    <property type="match status" value="1"/>
</dbReference>
<keyword evidence="4 20" id="KW-0732">Signal</keyword>
<sequence>MLRILVLLYLGCEVTQCQKTCGYYNVTDALGVLEGSPRLIYLRPVKDWREPTYVTLDMTFRSVLDMDEKLQTLSSLMDIEMMWENQLLSWNPEEFCGISRVSIPESTVWIPDIYISETIEDNSLDVLFVHLYNNGTMQQTKTLNILTTCSLDLYKFPFDAQKCNLTFGLSTNPVNDVILASGFNADNITFLSKAAFTTGEWSLQNVQVFPRNVSKNGETWSKMIYQISIKRAPMMYVINLIIPACLLVLVDVASMFIPMEGGERLGFKVTVVLGFSVLLLILNDFLPNTDIPPILGVFCMVCLVIMIVSIIDSIFIAYMLHLSAVRPEVPHWLKLWVLKRLAFVLRIPTKERQLGSNILGAENTVVTEKAATLRELESSSSKQVTKEFKASIEIKLLKKLLRELLMVRQHLIVTKQEEEDKSEWHMVAFVLDRFILILYLITVALIAVIVVVVWAA</sequence>
<comment type="function">
    <text evidence="19">Forms serotonin (5-hydroxytryptamine/5-HT3)-activated cation-selective channel complexes, which when activated cause fast, depolarizing responses in neurons.</text>
</comment>
<evidence type="ECO:0000256" key="7">
    <source>
        <dbReference type="ARBA" id="ARBA00023065"/>
    </source>
</evidence>
<dbReference type="InterPro" id="IPR038050">
    <property type="entry name" value="Neuro_actylchol_rec"/>
</dbReference>
<feature type="transmembrane region" description="Helical" evidence="20">
    <location>
        <begin position="294"/>
        <end position="320"/>
    </location>
</feature>
<evidence type="ECO:0000256" key="8">
    <source>
        <dbReference type="ARBA" id="ARBA00023136"/>
    </source>
</evidence>
<evidence type="ECO:0000256" key="14">
    <source>
        <dbReference type="ARBA" id="ARBA00023303"/>
    </source>
</evidence>
<keyword evidence="3 20" id="KW-0812">Transmembrane</keyword>
<dbReference type="Gene3D" id="1.20.58.390">
    <property type="entry name" value="Neurotransmitter-gated ion-channel transmembrane domain"/>
    <property type="match status" value="1"/>
</dbReference>
<keyword evidence="12" id="KW-0628">Postsynaptic cell membrane</keyword>
<evidence type="ECO:0000256" key="4">
    <source>
        <dbReference type="ARBA" id="ARBA00022729"/>
    </source>
</evidence>
<dbReference type="GO" id="GO:0045211">
    <property type="term" value="C:postsynaptic membrane"/>
    <property type="evidence" value="ECO:0007669"/>
    <property type="project" value="UniProtKB-SubCell"/>
</dbReference>
<feature type="transmembrane region" description="Helical" evidence="20">
    <location>
        <begin position="265"/>
        <end position="282"/>
    </location>
</feature>
<dbReference type="Bgee" id="108714028">
    <property type="expression patterns" value="Expressed in gastrula and 5 other cell types or tissues"/>
</dbReference>
<feature type="chain" id="PRO_5035351915" evidence="20">
    <location>
        <begin position="18"/>
        <end position="456"/>
    </location>
</feature>
<dbReference type="InterPro" id="IPR006029">
    <property type="entry name" value="Neurotrans-gated_channel_TM"/>
</dbReference>
<dbReference type="AlphaFoldDB" id="A0A1L8GKM9"/>
<dbReference type="OrthoDB" id="6097796at2759"/>
<keyword evidence="14 20" id="KW-0407">Ion channel</keyword>
<dbReference type="InterPro" id="IPR006201">
    <property type="entry name" value="Neur_channel"/>
</dbReference>
<keyword evidence="1 20" id="KW-0813">Transport</keyword>
<dbReference type="PaxDb" id="8355-A0A1L8GKM9"/>
<dbReference type="FunFam" id="1.20.58.390:FF:000147">
    <property type="entry name" value="Uncharacterized protein"/>
    <property type="match status" value="1"/>
</dbReference>
<dbReference type="Pfam" id="PF02931">
    <property type="entry name" value="Neur_chan_LBD"/>
    <property type="match status" value="1"/>
</dbReference>
<dbReference type="GO" id="GO:0042391">
    <property type="term" value="P:regulation of membrane potential"/>
    <property type="evidence" value="ECO:0000318"/>
    <property type="project" value="GO_Central"/>
</dbReference>
<dbReference type="GO" id="GO:0005886">
    <property type="term" value="C:plasma membrane"/>
    <property type="evidence" value="ECO:0000318"/>
    <property type="project" value="GO_Central"/>
</dbReference>
<evidence type="ECO:0000256" key="2">
    <source>
        <dbReference type="ARBA" id="ARBA00022475"/>
    </source>
</evidence>
<dbReference type="SUPFAM" id="SSF90112">
    <property type="entry name" value="Neurotransmitter-gated ion-channel transmembrane pore"/>
    <property type="match status" value="1"/>
</dbReference>
<dbReference type="SUPFAM" id="SSF63712">
    <property type="entry name" value="Nicotinic receptor ligand binding domain-like"/>
    <property type="match status" value="1"/>
</dbReference>
<dbReference type="RefSeq" id="XP_018113357.1">
    <property type="nucleotide sequence ID" value="XM_018257868.2"/>
</dbReference>
<evidence type="ECO:0000256" key="11">
    <source>
        <dbReference type="ARBA" id="ARBA00023180"/>
    </source>
</evidence>
<dbReference type="KEGG" id="xla:108714028"/>
<feature type="transmembrane region" description="Helical" evidence="20">
    <location>
        <begin position="234"/>
        <end position="253"/>
    </location>
</feature>
<evidence type="ECO:0000256" key="5">
    <source>
        <dbReference type="ARBA" id="ARBA00022989"/>
    </source>
</evidence>
<dbReference type="Gene3D" id="2.70.170.10">
    <property type="entry name" value="Neurotransmitter-gated ion-channel ligand-binding domain"/>
    <property type="match status" value="1"/>
</dbReference>
<dbReference type="GO" id="GO:1904315">
    <property type="term" value="F:transmitter-gated monoatomic ion channel activity involved in regulation of postsynaptic membrane potential"/>
    <property type="evidence" value="ECO:0000318"/>
    <property type="project" value="GO_Central"/>
</dbReference>
<feature type="domain" description="Neurotransmitter-gated ion-channel transmembrane" evidence="22">
    <location>
        <begin position="240"/>
        <end position="449"/>
    </location>
</feature>
<keyword evidence="13" id="KW-1071">Ligand-gated ion channel</keyword>
<name>A0A1L8GKM9_XENLA</name>
<dbReference type="CDD" id="cd18996">
    <property type="entry name" value="LGIC_ECD_5-HT3"/>
    <property type="match status" value="1"/>
</dbReference>
<dbReference type="OMA" id="NITNGWR"/>
<comment type="similarity">
    <text evidence="20">Belongs to the ligand-gated ion channel (TC 1.A.9) family.</text>
</comment>
<evidence type="ECO:0000256" key="15">
    <source>
        <dbReference type="ARBA" id="ARBA00034104"/>
    </source>
</evidence>
<dbReference type="GO" id="GO:1902495">
    <property type="term" value="C:transmembrane transporter complex"/>
    <property type="evidence" value="ECO:0000318"/>
    <property type="project" value="GO_Central"/>
</dbReference>
<dbReference type="InterPro" id="IPR006202">
    <property type="entry name" value="Neur_chan_lig-bd"/>
</dbReference>
<dbReference type="GO" id="GO:0022850">
    <property type="term" value="F:serotonin-gated monoatomic cation channel activity"/>
    <property type="evidence" value="ECO:0000318"/>
    <property type="project" value="GO_Central"/>
</dbReference>
<keyword evidence="9" id="KW-1015">Disulfide bond</keyword>
<protein>
    <submittedName>
        <fullName evidence="24">5-hydroxytryptamine receptor 3A isoform X1</fullName>
    </submittedName>
</protein>
<keyword evidence="11" id="KW-0325">Glycoprotein</keyword>
<keyword evidence="7 20" id="KW-0406">Ion transport</keyword>
<evidence type="ECO:0000259" key="21">
    <source>
        <dbReference type="Pfam" id="PF02931"/>
    </source>
</evidence>
<comment type="catalytic activity">
    <reaction evidence="16">
        <text>K(+)(in) = K(+)(out)</text>
        <dbReference type="Rhea" id="RHEA:29463"/>
        <dbReference type="ChEBI" id="CHEBI:29103"/>
    </reaction>
</comment>
<keyword evidence="10 24" id="KW-0675">Receptor</keyword>
<evidence type="ECO:0000256" key="13">
    <source>
        <dbReference type="ARBA" id="ARBA00023286"/>
    </source>
</evidence>
<evidence type="ECO:0000313" key="24">
    <source>
        <dbReference type="RefSeq" id="XP_018113357.1"/>
    </source>
</evidence>
<keyword evidence="23" id="KW-1185">Reference proteome</keyword>
<dbReference type="GO" id="GO:0007268">
    <property type="term" value="P:chemical synaptic transmission"/>
    <property type="evidence" value="ECO:0000318"/>
    <property type="project" value="GO_Central"/>
</dbReference>
<proteinExistence type="inferred from homology"/>
<dbReference type="Pfam" id="PF02932">
    <property type="entry name" value="Neur_chan_memb"/>
    <property type="match status" value="1"/>
</dbReference>
<dbReference type="FunFam" id="2.70.170.10:FF:000017">
    <property type="entry name" value="5-hydroxytryptamine receptor 3A"/>
    <property type="match status" value="1"/>
</dbReference>
<dbReference type="PANTHER" id="PTHR18945">
    <property type="entry name" value="NEUROTRANSMITTER GATED ION CHANNEL"/>
    <property type="match status" value="1"/>
</dbReference>
<dbReference type="InterPro" id="IPR036719">
    <property type="entry name" value="Neuro-gated_channel_TM_sf"/>
</dbReference>
<evidence type="ECO:0000256" key="3">
    <source>
        <dbReference type="ARBA" id="ARBA00022692"/>
    </source>
</evidence>
<dbReference type="GO" id="GO:0045202">
    <property type="term" value="C:synapse"/>
    <property type="evidence" value="ECO:0000318"/>
    <property type="project" value="GO_Central"/>
</dbReference>
<comment type="catalytic activity">
    <reaction evidence="18">
        <text>Ca(2+)(in) = Ca(2+)(out)</text>
        <dbReference type="Rhea" id="RHEA:29671"/>
        <dbReference type="ChEBI" id="CHEBI:29108"/>
    </reaction>
</comment>
<feature type="transmembrane region" description="Helical" evidence="20">
    <location>
        <begin position="434"/>
        <end position="455"/>
    </location>
</feature>
<keyword evidence="6" id="KW-0770">Synapse</keyword>
<dbReference type="CDD" id="cd19063">
    <property type="entry name" value="LGIC_TM_5-HT3"/>
    <property type="match status" value="1"/>
</dbReference>
<evidence type="ECO:0000256" key="12">
    <source>
        <dbReference type="ARBA" id="ARBA00023257"/>
    </source>
</evidence>
<comment type="subcellular location">
    <subcellularLocation>
        <location evidence="15">Postsynaptic cell membrane</location>
        <topology evidence="15">Multi-pass membrane protein</topology>
    </subcellularLocation>
</comment>
<comment type="catalytic activity">
    <reaction evidence="17">
        <text>Na(+)(in) = Na(+)(out)</text>
        <dbReference type="Rhea" id="RHEA:34963"/>
        <dbReference type="ChEBI" id="CHEBI:29101"/>
    </reaction>
</comment>
<keyword evidence="5 20" id="KW-1133">Transmembrane helix</keyword>
<evidence type="ECO:0000256" key="6">
    <source>
        <dbReference type="ARBA" id="ARBA00023018"/>
    </source>
</evidence>
<evidence type="ECO:0000256" key="10">
    <source>
        <dbReference type="ARBA" id="ARBA00023170"/>
    </source>
</evidence>
<dbReference type="GO" id="GO:0005231">
    <property type="term" value="F:excitatory extracellular ligand-gated monoatomic ion channel activity"/>
    <property type="evidence" value="ECO:0000318"/>
    <property type="project" value="GO_Central"/>
</dbReference>
<organism evidence="23 24">
    <name type="scientific">Xenopus laevis</name>
    <name type="common">African clawed frog</name>
    <dbReference type="NCBI Taxonomy" id="8355"/>
    <lineage>
        <taxon>Eukaryota</taxon>
        <taxon>Metazoa</taxon>
        <taxon>Chordata</taxon>
        <taxon>Craniata</taxon>
        <taxon>Vertebrata</taxon>
        <taxon>Euteleostomi</taxon>
        <taxon>Amphibia</taxon>
        <taxon>Batrachia</taxon>
        <taxon>Anura</taxon>
        <taxon>Pipoidea</taxon>
        <taxon>Pipidae</taxon>
        <taxon>Xenopodinae</taxon>
        <taxon>Xenopus</taxon>
        <taxon>Xenopus</taxon>
    </lineage>
</organism>
<dbReference type="GeneID" id="108714028"/>
<evidence type="ECO:0000259" key="22">
    <source>
        <dbReference type="Pfam" id="PF02932"/>
    </source>
</evidence>
<evidence type="ECO:0000256" key="20">
    <source>
        <dbReference type="RuleBase" id="RU000687"/>
    </source>
</evidence>
<gene>
    <name evidence="24" type="primary">LOC108714028</name>
</gene>
<evidence type="ECO:0000313" key="23">
    <source>
        <dbReference type="Proteomes" id="UP000186698"/>
    </source>
</evidence>
<dbReference type="InterPro" id="IPR049944">
    <property type="entry name" value="LGIC_TM_5-HT3"/>
</dbReference>
<keyword evidence="2" id="KW-1003">Cell membrane</keyword>
<dbReference type="Proteomes" id="UP000186698">
    <property type="component" value="Chromosome 4L"/>
</dbReference>
<keyword evidence="8 20" id="KW-0472">Membrane</keyword>
<dbReference type="GO" id="GO:0043005">
    <property type="term" value="C:neuron projection"/>
    <property type="evidence" value="ECO:0000318"/>
    <property type="project" value="GO_Central"/>
</dbReference>
<evidence type="ECO:0000256" key="16">
    <source>
        <dbReference type="ARBA" id="ARBA00034430"/>
    </source>
</evidence>
<feature type="signal peptide" evidence="20">
    <location>
        <begin position="1"/>
        <end position="17"/>
    </location>
</feature>
<evidence type="ECO:0000256" key="1">
    <source>
        <dbReference type="ARBA" id="ARBA00022448"/>
    </source>
</evidence>
<evidence type="ECO:0000256" key="9">
    <source>
        <dbReference type="ARBA" id="ARBA00023157"/>
    </source>
</evidence>
<dbReference type="PRINTS" id="PR00252">
    <property type="entry name" value="NRIONCHANNEL"/>
</dbReference>
<dbReference type="GO" id="GO:0034220">
    <property type="term" value="P:monoatomic ion transmembrane transport"/>
    <property type="evidence" value="ECO:0000318"/>
    <property type="project" value="GO_Central"/>
</dbReference>
<accession>A0A1L8GKM9</accession>
<evidence type="ECO:0000256" key="18">
    <source>
        <dbReference type="ARBA" id="ARBA00036634"/>
    </source>
</evidence>
<evidence type="ECO:0000256" key="19">
    <source>
        <dbReference type="ARBA" id="ARBA00037540"/>
    </source>
</evidence>
<feature type="domain" description="Neurotransmitter-gated ion-channel ligand-binding" evidence="21">
    <location>
        <begin position="42"/>
        <end position="233"/>
    </location>
</feature>
<dbReference type="InterPro" id="IPR036734">
    <property type="entry name" value="Neur_chan_lig-bd_sf"/>
</dbReference>
<dbReference type="InterPro" id="IPR018000">
    <property type="entry name" value="Neurotransmitter_ion_chnl_CS"/>
</dbReference>
<reference evidence="24" key="1">
    <citation type="submission" date="2025-08" db="UniProtKB">
        <authorList>
            <consortium name="RefSeq"/>
        </authorList>
    </citation>
    <scope>IDENTIFICATION</scope>
    <source>
        <strain evidence="24">J_2021</strain>
        <tissue evidence="24">Erythrocytes</tissue>
    </source>
</reference>